<keyword evidence="1" id="KW-1185">Reference proteome</keyword>
<evidence type="ECO:0000313" key="1">
    <source>
        <dbReference type="Proteomes" id="UP000095287"/>
    </source>
</evidence>
<dbReference type="WBParaSite" id="L893_g31498.t1">
    <property type="protein sequence ID" value="L893_g31498.t1"/>
    <property type="gene ID" value="L893_g31498"/>
</dbReference>
<dbReference type="AlphaFoldDB" id="A0A1I7ZZK7"/>
<reference evidence="2" key="1">
    <citation type="submission" date="2016-11" db="UniProtKB">
        <authorList>
            <consortium name="WormBaseParasite"/>
        </authorList>
    </citation>
    <scope>IDENTIFICATION</scope>
</reference>
<sequence length="118" mass="12785">MKKKTIGLIGSKLPAEPIDHHRQSLITKTLLAEQNIDIVHMTPVKDREVAVDKGPTPSSVEVGGYLNARSVEMSQGSPKNGGFYASGNSELLQGTRNKTKEGEWLVEKTEDAIVAQSV</sequence>
<dbReference type="Proteomes" id="UP000095287">
    <property type="component" value="Unplaced"/>
</dbReference>
<accession>A0A1I7ZZK7</accession>
<organism evidence="1 2">
    <name type="scientific">Steinernema glaseri</name>
    <dbReference type="NCBI Taxonomy" id="37863"/>
    <lineage>
        <taxon>Eukaryota</taxon>
        <taxon>Metazoa</taxon>
        <taxon>Ecdysozoa</taxon>
        <taxon>Nematoda</taxon>
        <taxon>Chromadorea</taxon>
        <taxon>Rhabditida</taxon>
        <taxon>Tylenchina</taxon>
        <taxon>Panagrolaimomorpha</taxon>
        <taxon>Strongyloidoidea</taxon>
        <taxon>Steinernematidae</taxon>
        <taxon>Steinernema</taxon>
    </lineage>
</organism>
<name>A0A1I7ZZK7_9BILA</name>
<proteinExistence type="predicted"/>
<protein>
    <submittedName>
        <fullName evidence="2">Maf-like protein</fullName>
    </submittedName>
</protein>
<evidence type="ECO:0000313" key="2">
    <source>
        <dbReference type="WBParaSite" id="L893_g31498.t1"/>
    </source>
</evidence>